<evidence type="ECO:0000313" key="3">
    <source>
        <dbReference type="EMBL" id="JAD86475.1"/>
    </source>
</evidence>
<dbReference type="SUPFAM" id="SSF52058">
    <property type="entry name" value="L domain-like"/>
    <property type="match status" value="1"/>
</dbReference>
<feature type="domain" description="R13L1/DRL21-like LRR repeat region" evidence="2">
    <location>
        <begin position="132"/>
        <end position="261"/>
    </location>
</feature>
<dbReference type="InterPro" id="IPR056789">
    <property type="entry name" value="LRR_R13L1-DRL21"/>
</dbReference>
<dbReference type="Gene3D" id="3.80.10.10">
    <property type="entry name" value="Ribonuclease Inhibitor"/>
    <property type="match status" value="2"/>
</dbReference>
<dbReference type="EMBL" id="GBRH01211420">
    <property type="protein sequence ID" value="JAD86475.1"/>
    <property type="molecule type" value="Transcribed_RNA"/>
</dbReference>
<reference evidence="3" key="2">
    <citation type="journal article" date="2015" name="Data Brief">
        <title>Shoot transcriptome of the giant reed, Arundo donax.</title>
        <authorList>
            <person name="Barrero R.A."/>
            <person name="Guerrero F.D."/>
            <person name="Moolhuijzen P."/>
            <person name="Goolsby J.A."/>
            <person name="Tidwell J."/>
            <person name="Bellgard S.E."/>
            <person name="Bellgard M.I."/>
        </authorList>
    </citation>
    <scope>NUCLEOTIDE SEQUENCE</scope>
    <source>
        <tissue evidence="3">Shoot tissue taken approximately 20 cm above the soil surface</tissue>
    </source>
</reference>
<evidence type="ECO:0000256" key="1">
    <source>
        <dbReference type="SAM" id="MobiDB-lite"/>
    </source>
</evidence>
<dbReference type="InterPro" id="IPR032675">
    <property type="entry name" value="LRR_dom_sf"/>
</dbReference>
<dbReference type="Pfam" id="PF25019">
    <property type="entry name" value="LRR_R13L1-DRL21"/>
    <property type="match status" value="1"/>
</dbReference>
<sequence>MSSPFLKIEGLDDFLLKFKSLRALDLSCTVIGQLPASIGNLKHLQYLSVNNTDIRRLPSELCLLENLQTLEVRNCHQLVTLPEGTKNLAKLIYLDVRKQPGHVRMPIGVGELIHLQSLPVLNVGEGLSDCSIQELRYLDNLHGDLAITGLENIKVGTDAKEAKLIKKKHLETLTLEWSDNSIYFEEEDEDISVEVFESLEPPRDLVNLIVRNYCSSLFPVWIEKSPFDNLQSITLDNCYNCYLLPALGDLQSLRYLCLRKMYALNFFGYNPSLPEKGSCGKFPALEILKLWEMYELEGWIGVKDGDFPRLHNVSICGCPTLKSLPRLPSLVDLSFYHCNQLPEIPELRKLESLKIECFQDMMSLDLPQGLPALKNRKAQLDVGTAAARCWRGGRGLPQAVWFVRDQATNRPTHTVVTVLHPTRLGLPPRRPSCPQSSLPSIRPVAGGFEQPPHPR</sequence>
<dbReference type="PANTHER" id="PTHR47186">
    <property type="entry name" value="LEUCINE-RICH REPEAT-CONTAINING PROTEIN 57"/>
    <property type="match status" value="1"/>
</dbReference>
<proteinExistence type="predicted"/>
<accession>A0A0A9DLC8</accession>
<protein>
    <recommendedName>
        <fullName evidence="2">R13L1/DRL21-like LRR repeat region domain-containing protein</fullName>
    </recommendedName>
</protein>
<dbReference type="PANTHER" id="PTHR47186:SF3">
    <property type="entry name" value="OS09G0267800 PROTEIN"/>
    <property type="match status" value="1"/>
</dbReference>
<organism evidence="3">
    <name type="scientific">Arundo donax</name>
    <name type="common">Giant reed</name>
    <name type="synonym">Donax arundinaceus</name>
    <dbReference type="NCBI Taxonomy" id="35708"/>
    <lineage>
        <taxon>Eukaryota</taxon>
        <taxon>Viridiplantae</taxon>
        <taxon>Streptophyta</taxon>
        <taxon>Embryophyta</taxon>
        <taxon>Tracheophyta</taxon>
        <taxon>Spermatophyta</taxon>
        <taxon>Magnoliopsida</taxon>
        <taxon>Liliopsida</taxon>
        <taxon>Poales</taxon>
        <taxon>Poaceae</taxon>
        <taxon>PACMAD clade</taxon>
        <taxon>Arundinoideae</taxon>
        <taxon>Arundineae</taxon>
        <taxon>Arundo</taxon>
    </lineage>
</organism>
<evidence type="ECO:0000259" key="2">
    <source>
        <dbReference type="Pfam" id="PF25019"/>
    </source>
</evidence>
<reference evidence="3" key="1">
    <citation type="submission" date="2014-09" db="EMBL/GenBank/DDBJ databases">
        <authorList>
            <person name="Magalhaes I.L.F."/>
            <person name="Oliveira U."/>
            <person name="Santos F.R."/>
            <person name="Vidigal T.H.D.A."/>
            <person name="Brescovit A.D."/>
            <person name="Santos A.J."/>
        </authorList>
    </citation>
    <scope>NUCLEOTIDE SEQUENCE</scope>
    <source>
        <tissue evidence="3">Shoot tissue taken approximately 20 cm above the soil surface</tissue>
    </source>
</reference>
<feature type="region of interest" description="Disordered" evidence="1">
    <location>
        <begin position="426"/>
        <end position="455"/>
    </location>
</feature>
<name>A0A0A9DLC8_ARUDO</name>
<dbReference type="AlphaFoldDB" id="A0A0A9DLC8"/>